<keyword evidence="2" id="KW-1185">Reference proteome</keyword>
<dbReference type="AlphaFoldDB" id="A0A640VVH2"/>
<gene>
    <name evidence="1" type="ORF">So717_26480</name>
</gene>
<evidence type="ECO:0000313" key="2">
    <source>
        <dbReference type="Proteomes" id="UP000436522"/>
    </source>
</evidence>
<comment type="caution">
    <text evidence="1">The sequence shown here is derived from an EMBL/GenBank/DDBJ whole genome shotgun (WGS) entry which is preliminary data.</text>
</comment>
<sequence>MALAIETCVALGATALTDITNGGMDERSGLPPTDTELDKVDRAFTHMRCGHSGGGLPIRATPLDTPCSRYRT</sequence>
<dbReference type="EMBL" id="BLIV01000005">
    <property type="protein sequence ID" value="GFE50895.1"/>
    <property type="molecule type" value="Genomic_DNA"/>
</dbReference>
<reference evidence="1 2" key="1">
    <citation type="submission" date="2019-12" db="EMBL/GenBank/DDBJ databases">
        <title>Roseobacter cerasinus sp. nov., isolated from seawater around aquaculture.</title>
        <authorList>
            <person name="Muramatsu S."/>
            <person name="Takabe Y."/>
            <person name="Mori K."/>
            <person name="Takaichi S."/>
            <person name="Hanada S."/>
        </authorList>
    </citation>
    <scope>NUCLEOTIDE SEQUENCE [LARGE SCALE GENOMIC DNA]</scope>
    <source>
        <strain evidence="1 2">AI77</strain>
    </source>
</reference>
<dbReference type="Proteomes" id="UP000436522">
    <property type="component" value="Unassembled WGS sequence"/>
</dbReference>
<evidence type="ECO:0000313" key="1">
    <source>
        <dbReference type="EMBL" id="GFE50895.1"/>
    </source>
</evidence>
<organism evidence="1 2">
    <name type="scientific">Roseobacter cerasinus</name>
    <dbReference type="NCBI Taxonomy" id="2602289"/>
    <lineage>
        <taxon>Bacteria</taxon>
        <taxon>Pseudomonadati</taxon>
        <taxon>Pseudomonadota</taxon>
        <taxon>Alphaproteobacteria</taxon>
        <taxon>Rhodobacterales</taxon>
        <taxon>Roseobacteraceae</taxon>
        <taxon>Roseobacter</taxon>
    </lineage>
</organism>
<protein>
    <submittedName>
        <fullName evidence="1">Uncharacterized protein</fullName>
    </submittedName>
</protein>
<proteinExistence type="predicted"/>
<name>A0A640VVH2_9RHOB</name>
<accession>A0A640VVH2</accession>